<evidence type="ECO:0000256" key="2">
    <source>
        <dbReference type="SAM" id="Coils"/>
    </source>
</evidence>
<protein>
    <submittedName>
        <fullName evidence="3">Iron-sulfur cluster repair di-iron protein</fullName>
    </submittedName>
</protein>
<dbReference type="PANTHER" id="PTHR36438">
    <property type="entry name" value="IRON-SULFUR CLUSTER REPAIR PROTEIN YTFE"/>
    <property type="match status" value="1"/>
</dbReference>
<dbReference type="RefSeq" id="WP_346823112.1">
    <property type="nucleotide sequence ID" value="NZ_JBDKWZ010000013.1"/>
</dbReference>
<organism evidence="3 4">
    <name type="scientific">Rapidithrix thailandica</name>
    <dbReference type="NCBI Taxonomy" id="413964"/>
    <lineage>
        <taxon>Bacteria</taxon>
        <taxon>Pseudomonadati</taxon>
        <taxon>Bacteroidota</taxon>
        <taxon>Cytophagia</taxon>
        <taxon>Cytophagales</taxon>
        <taxon>Flammeovirgaceae</taxon>
        <taxon>Rapidithrix</taxon>
    </lineage>
</organism>
<comment type="subcellular location">
    <subcellularLocation>
        <location evidence="1">Cytoplasm</location>
    </subcellularLocation>
</comment>
<accession>A0AAW9S584</accession>
<feature type="coiled-coil region" evidence="2">
    <location>
        <begin position="43"/>
        <end position="70"/>
    </location>
</feature>
<keyword evidence="2" id="KW-0175">Coiled coil</keyword>
<gene>
    <name evidence="3" type="ORF">AAG747_20595</name>
</gene>
<dbReference type="Gene3D" id="1.20.120.520">
    <property type="entry name" value="nmb1532 protein domain like"/>
    <property type="match status" value="1"/>
</dbReference>
<dbReference type="InterPro" id="IPR019903">
    <property type="entry name" value="RIC_family"/>
</dbReference>
<evidence type="ECO:0000256" key="1">
    <source>
        <dbReference type="ARBA" id="ARBA00004496"/>
    </source>
</evidence>
<dbReference type="Proteomes" id="UP001403385">
    <property type="component" value="Unassembled WGS sequence"/>
</dbReference>
<comment type="caution">
    <text evidence="3">The sequence shown here is derived from an EMBL/GenBank/DDBJ whole genome shotgun (WGS) entry which is preliminary data.</text>
</comment>
<keyword evidence="4" id="KW-1185">Reference proteome</keyword>
<name>A0AAW9S584_9BACT</name>
<dbReference type="AlphaFoldDB" id="A0AAW9S584"/>
<reference evidence="3 4" key="1">
    <citation type="submission" date="2024-04" db="EMBL/GenBank/DDBJ databases">
        <title>Novel genus in family Flammeovirgaceae.</title>
        <authorList>
            <person name="Nguyen T.H."/>
            <person name="Vuong T.Q."/>
            <person name="Le H."/>
            <person name="Kim S.-G."/>
        </authorList>
    </citation>
    <scope>NUCLEOTIDE SEQUENCE [LARGE SCALE GENOMIC DNA]</scope>
    <source>
        <strain evidence="3 4">JCM 23209</strain>
    </source>
</reference>
<dbReference type="GO" id="GO:0005737">
    <property type="term" value="C:cytoplasm"/>
    <property type="evidence" value="ECO:0007669"/>
    <property type="project" value="UniProtKB-SubCell"/>
</dbReference>
<dbReference type="PANTHER" id="PTHR36438:SF1">
    <property type="entry name" value="IRON-SULFUR CLUSTER REPAIR PROTEIN YTFE"/>
    <property type="match status" value="1"/>
</dbReference>
<evidence type="ECO:0000313" key="3">
    <source>
        <dbReference type="EMBL" id="MEN7550330.1"/>
    </source>
</evidence>
<sequence length="252" mass="29759">MPNLSPHKKIIELVDENYTLAKVLHSFGIKFYKHSEQTLETICKSCSLGLDQLAKRLDELENNREIYLDENLQVASITVILQYLRHAHHVFVRYKLPYMNELIANVQPKYFTNRTLAKDLKFIFPHFVEDFVKHIYEEEDTLFSHIMKLQQAVKGDLGLYDLYKITQKYSIEAFAEHHMEEDDEMDGIRALTNNYHMDEHTTVYTKVIYCELIAFEKDLAFHSRVENHILFPKALELEKEVNHQLNIRAGLN</sequence>
<proteinExistence type="predicted"/>
<dbReference type="EMBL" id="JBDKWZ010000013">
    <property type="protein sequence ID" value="MEN7550330.1"/>
    <property type="molecule type" value="Genomic_DNA"/>
</dbReference>
<evidence type="ECO:0000313" key="4">
    <source>
        <dbReference type="Proteomes" id="UP001403385"/>
    </source>
</evidence>